<evidence type="ECO:0000256" key="6">
    <source>
        <dbReference type="SAM" id="MobiDB-lite"/>
    </source>
</evidence>
<feature type="transmembrane region" description="Helical" evidence="7">
    <location>
        <begin position="419"/>
        <end position="440"/>
    </location>
</feature>
<evidence type="ECO:0000313" key="10">
    <source>
        <dbReference type="Proteomes" id="UP000308549"/>
    </source>
</evidence>
<feature type="region of interest" description="Disordered" evidence="6">
    <location>
        <begin position="1"/>
        <end position="31"/>
    </location>
</feature>
<feature type="transmembrane region" description="Helical" evidence="7">
    <location>
        <begin position="103"/>
        <end position="123"/>
    </location>
</feature>
<feature type="transmembrane region" description="Helical" evidence="7">
    <location>
        <begin position="294"/>
        <end position="314"/>
    </location>
</feature>
<reference evidence="9 10" key="1">
    <citation type="submission" date="2017-03" db="EMBL/GenBank/DDBJ databases">
        <title>Genomes of endolithic fungi from Antarctica.</title>
        <authorList>
            <person name="Coleine C."/>
            <person name="Masonjones S."/>
            <person name="Stajich J.E."/>
        </authorList>
    </citation>
    <scope>NUCLEOTIDE SEQUENCE [LARGE SCALE GENOMIC DNA]</scope>
    <source>
        <strain evidence="9 10">CCFEE 6315</strain>
    </source>
</reference>
<dbReference type="EMBL" id="NAJL01000024">
    <property type="protein sequence ID" value="TKA27183.1"/>
    <property type="molecule type" value="Genomic_DNA"/>
</dbReference>
<dbReference type="GO" id="GO:0005886">
    <property type="term" value="C:plasma membrane"/>
    <property type="evidence" value="ECO:0007669"/>
    <property type="project" value="TreeGrafter"/>
</dbReference>
<proteinExistence type="predicted"/>
<feature type="transmembrane region" description="Helical" evidence="7">
    <location>
        <begin position="192"/>
        <end position="211"/>
    </location>
</feature>
<sequence>MRFFGENKAVSPTSSLDNTQSPDPNQGYYPNDVPVTDEYDDDLHVQCPPHTTERKLVRRIDFHVVPFLCIMYLLAFLDRVNIANANVFGLSEDLNLAGNEYNVALVIFFVPYVVFEIPSNVLLKRFRPHIWLSINMFLFGFTTAMQGVVQGYSGLLATRFFLGVFETGMFPGCFYLIGMWYRRHEAQKRYSFFFNSTTLAGAFGGLLAAAIGKMDGVGGYQGWRWIFILEGCFTVLVSFFFFFLLPDFPEESKWLSPEEKSYVAARLRVDQGRSARERSITLKDVGNVFKDYKVIAAGFMYFGLIVPAYGYAYFAPGIIQTYDYSAIQTQLHSVPPWAAAFGFSMLLAVLSDATRTRLPFALFAICVCLTGFAILLGIHDNTQVQYAALFLVAMGAYTAMPLVVCWFNMNLGGHHRRAVGSAWQIGFGNIGGIIAVFAFLEKDSPKFIPGYSIGIAFTIISMLACLVYGGGCFIANRRRAKTPVNVGLTEYEKTELGDLSPEYRYLL</sequence>
<feature type="transmembrane region" description="Helical" evidence="7">
    <location>
        <begin position="334"/>
        <end position="351"/>
    </location>
</feature>
<dbReference type="InterPro" id="IPR036259">
    <property type="entry name" value="MFS_trans_sf"/>
</dbReference>
<dbReference type="Pfam" id="PF07690">
    <property type="entry name" value="MFS_1"/>
    <property type="match status" value="1"/>
</dbReference>
<keyword evidence="2" id="KW-0813">Transport</keyword>
<keyword evidence="10" id="KW-1185">Reference proteome</keyword>
<keyword evidence="5 7" id="KW-0472">Membrane</keyword>
<evidence type="ECO:0000256" key="2">
    <source>
        <dbReference type="ARBA" id="ARBA00022448"/>
    </source>
</evidence>
<evidence type="ECO:0000256" key="4">
    <source>
        <dbReference type="ARBA" id="ARBA00022989"/>
    </source>
</evidence>
<comment type="subcellular location">
    <subcellularLocation>
        <location evidence="1">Membrane</location>
        <topology evidence="1">Multi-pass membrane protein</topology>
    </subcellularLocation>
</comment>
<dbReference type="GO" id="GO:0022857">
    <property type="term" value="F:transmembrane transporter activity"/>
    <property type="evidence" value="ECO:0007669"/>
    <property type="project" value="InterPro"/>
</dbReference>
<dbReference type="PROSITE" id="PS50850">
    <property type="entry name" value="MFS"/>
    <property type="match status" value="1"/>
</dbReference>
<evidence type="ECO:0000256" key="7">
    <source>
        <dbReference type="SAM" id="Phobius"/>
    </source>
</evidence>
<feature type="transmembrane region" description="Helical" evidence="7">
    <location>
        <begin position="160"/>
        <end position="180"/>
    </location>
</feature>
<feature type="transmembrane region" description="Helical" evidence="7">
    <location>
        <begin position="223"/>
        <end position="245"/>
    </location>
</feature>
<protein>
    <recommendedName>
        <fullName evidence="8">Major facilitator superfamily (MFS) profile domain-containing protein</fullName>
    </recommendedName>
</protein>
<keyword evidence="3 7" id="KW-0812">Transmembrane</keyword>
<feature type="transmembrane region" description="Helical" evidence="7">
    <location>
        <begin position="130"/>
        <end position="148"/>
    </location>
</feature>
<feature type="transmembrane region" description="Helical" evidence="7">
    <location>
        <begin position="358"/>
        <end position="378"/>
    </location>
</feature>
<feature type="compositionally biased region" description="Polar residues" evidence="6">
    <location>
        <begin position="10"/>
        <end position="24"/>
    </location>
</feature>
<feature type="transmembrane region" description="Helical" evidence="7">
    <location>
        <begin position="64"/>
        <end position="83"/>
    </location>
</feature>
<organism evidence="9 10">
    <name type="scientific">Salinomyces thailandicus</name>
    <dbReference type="NCBI Taxonomy" id="706561"/>
    <lineage>
        <taxon>Eukaryota</taxon>
        <taxon>Fungi</taxon>
        <taxon>Dikarya</taxon>
        <taxon>Ascomycota</taxon>
        <taxon>Pezizomycotina</taxon>
        <taxon>Dothideomycetes</taxon>
        <taxon>Dothideomycetidae</taxon>
        <taxon>Mycosphaerellales</taxon>
        <taxon>Teratosphaeriaceae</taxon>
        <taxon>Salinomyces</taxon>
    </lineage>
</organism>
<dbReference type="AlphaFoldDB" id="A0A4U0TXJ2"/>
<dbReference type="FunFam" id="1.20.1250.20:FF:000068">
    <property type="entry name" value="MFS general substrate transporter"/>
    <property type="match status" value="1"/>
</dbReference>
<dbReference type="InterPro" id="IPR020846">
    <property type="entry name" value="MFS_dom"/>
</dbReference>
<dbReference type="Gene3D" id="1.20.1250.20">
    <property type="entry name" value="MFS general substrate transporter like domains"/>
    <property type="match status" value="2"/>
</dbReference>
<dbReference type="Proteomes" id="UP000308549">
    <property type="component" value="Unassembled WGS sequence"/>
</dbReference>
<dbReference type="InterPro" id="IPR011701">
    <property type="entry name" value="MFS"/>
</dbReference>
<accession>A0A4U0TXJ2</accession>
<dbReference type="PANTHER" id="PTHR43791:SF46">
    <property type="entry name" value="MAJOR FACILITATOR SUPERFAMILY (MFS) PROFILE DOMAIN-CONTAINING PROTEIN-RELATED"/>
    <property type="match status" value="1"/>
</dbReference>
<evidence type="ECO:0000313" key="9">
    <source>
        <dbReference type="EMBL" id="TKA27183.1"/>
    </source>
</evidence>
<evidence type="ECO:0000256" key="1">
    <source>
        <dbReference type="ARBA" id="ARBA00004141"/>
    </source>
</evidence>
<dbReference type="PANTHER" id="PTHR43791">
    <property type="entry name" value="PERMEASE-RELATED"/>
    <property type="match status" value="1"/>
</dbReference>
<feature type="transmembrane region" description="Helical" evidence="7">
    <location>
        <begin position="452"/>
        <end position="475"/>
    </location>
</feature>
<evidence type="ECO:0000259" key="8">
    <source>
        <dbReference type="PROSITE" id="PS50850"/>
    </source>
</evidence>
<evidence type="ECO:0000256" key="5">
    <source>
        <dbReference type="ARBA" id="ARBA00023136"/>
    </source>
</evidence>
<evidence type="ECO:0000256" key="3">
    <source>
        <dbReference type="ARBA" id="ARBA00022692"/>
    </source>
</evidence>
<name>A0A4U0TXJ2_9PEZI</name>
<keyword evidence="4 7" id="KW-1133">Transmembrane helix</keyword>
<feature type="transmembrane region" description="Helical" evidence="7">
    <location>
        <begin position="384"/>
        <end position="407"/>
    </location>
</feature>
<feature type="domain" description="Major facilitator superfamily (MFS) profile" evidence="8">
    <location>
        <begin position="64"/>
        <end position="479"/>
    </location>
</feature>
<dbReference type="SUPFAM" id="SSF103473">
    <property type="entry name" value="MFS general substrate transporter"/>
    <property type="match status" value="1"/>
</dbReference>
<dbReference type="FunFam" id="1.20.1250.20:FF:000034">
    <property type="entry name" value="MFS general substrate transporter"/>
    <property type="match status" value="1"/>
</dbReference>
<dbReference type="OrthoDB" id="2985014at2759"/>
<gene>
    <name evidence="9" type="ORF">B0A50_04520</name>
</gene>
<comment type="caution">
    <text evidence="9">The sequence shown here is derived from an EMBL/GenBank/DDBJ whole genome shotgun (WGS) entry which is preliminary data.</text>
</comment>